<evidence type="ECO:0000256" key="1">
    <source>
        <dbReference type="ARBA" id="ARBA00004141"/>
    </source>
</evidence>
<sequence>MPFFFNRPPTPAAQQTPTTALDRIYGIMRLTLCLSLIMLAVWLMGEVLAVLFAAVLMAIVLHGLARILRRRLPFIPYTIAISIVAFSIVGLFAALVWSSGPSMGEQFISLKNALVVQSSDLRSHLSQTTIGQMVLDHLPASFGGNDKTASLSSFGFGIAGSVTGLLGSAVGLIGTIFVVLIAAFYFAVSPSLYINGFLRLIPPYQREATRTLLYSAGNTLWAWTAGQALDMLAVGLFSGIGLYLIGMPLALALGVVAGLCNFIPYIGAILGAVPALLISLSLGTHEVLFVAILYSVIQFCEGNILAPLIQRRAVHMPPALAILSQSVFGSILGVPGLVLASPITAALLAVFDKAMPPLEDATKTQLETNELTPKEAAQNAQEKAAANKQETEQKEKDKPTPPPST</sequence>
<dbReference type="PANTHER" id="PTHR21716">
    <property type="entry name" value="TRANSMEMBRANE PROTEIN"/>
    <property type="match status" value="1"/>
</dbReference>
<keyword evidence="9" id="KW-1185">Reference proteome</keyword>
<comment type="subcellular location">
    <subcellularLocation>
        <location evidence="1">Membrane</location>
        <topology evidence="1">Multi-pass membrane protein</topology>
    </subcellularLocation>
</comment>
<keyword evidence="3 7" id="KW-0812">Transmembrane</keyword>
<feature type="transmembrane region" description="Helical" evidence="7">
    <location>
        <begin position="49"/>
        <end position="68"/>
    </location>
</feature>
<evidence type="ECO:0000256" key="7">
    <source>
        <dbReference type="SAM" id="Phobius"/>
    </source>
</evidence>
<dbReference type="Proteomes" id="UP001165648">
    <property type="component" value="Unassembled WGS sequence"/>
</dbReference>
<evidence type="ECO:0000313" key="8">
    <source>
        <dbReference type="EMBL" id="MCX5613977.1"/>
    </source>
</evidence>
<comment type="caution">
    <text evidence="8">The sequence shown here is derived from an EMBL/GenBank/DDBJ whole genome shotgun (WGS) entry which is preliminary data.</text>
</comment>
<evidence type="ECO:0000256" key="6">
    <source>
        <dbReference type="SAM" id="MobiDB-lite"/>
    </source>
</evidence>
<feature type="transmembrane region" description="Helical" evidence="7">
    <location>
        <begin position="75"/>
        <end position="97"/>
    </location>
</feature>
<reference evidence="8 9" key="1">
    <citation type="submission" date="2022-07" db="EMBL/GenBank/DDBJ databases">
        <title>Bombella genomes.</title>
        <authorList>
            <person name="Harer L."/>
            <person name="Styblova S."/>
            <person name="Ehrmann M."/>
        </authorList>
    </citation>
    <scope>NUCLEOTIDE SEQUENCE [LARGE SCALE GENOMIC DNA]</scope>
    <source>
        <strain evidence="8 9">TMW 2.2558</strain>
    </source>
</reference>
<feature type="compositionally biased region" description="Low complexity" evidence="6">
    <location>
        <begin position="374"/>
        <end position="388"/>
    </location>
</feature>
<keyword evidence="5 7" id="KW-0472">Membrane</keyword>
<dbReference type="InterPro" id="IPR002549">
    <property type="entry name" value="AI-2E-like"/>
</dbReference>
<feature type="compositionally biased region" description="Basic and acidic residues" evidence="6">
    <location>
        <begin position="389"/>
        <end position="399"/>
    </location>
</feature>
<protein>
    <submittedName>
        <fullName evidence="8">AI-2E family transporter</fullName>
    </submittedName>
</protein>
<dbReference type="PANTHER" id="PTHR21716:SF62">
    <property type="entry name" value="TRANSPORT PROTEIN YDBI-RELATED"/>
    <property type="match status" value="1"/>
</dbReference>
<evidence type="ECO:0000256" key="5">
    <source>
        <dbReference type="ARBA" id="ARBA00023136"/>
    </source>
</evidence>
<dbReference type="Pfam" id="PF01594">
    <property type="entry name" value="AI-2E_transport"/>
    <property type="match status" value="1"/>
</dbReference>
<name>A0ABT3W4L9_9PROT</name>
<feature type="transmembrane region" description="Helical" evidence="7">
    <location>
        <begin position="232"/>
        <end position="255"/>
    </location>
</feature>
<feature type="transmembrane region" description="Helical" evidence="7">
    <location>
        <begin position="154"/>
        <end position="187"/>
    </location>
</feature>
<evidence type="ECO:0000256" key="2">
    <source>
        <dbReference type="ARBA" id="ARBA00009773"/>
    </source>
</evidence>
<feature type="transmembrane region" description="Helical" evidence="7">
    <location>
        <begin position="288"/>
        <end position="306"/>
    </location>
</feature>
<feature type="transmembrane region" description="Helical" evidence="7">
    <location>
        <begin position="327"/>
        <end position="351"/>
    </location>
</feature>
<evidence type="ECO:0000256" key="3">
    <source>
        <dbReference type="ARBA" id="ARBA00022692"/>
    </source>
</evidence>
<proteinExistence type="inferred from homology"/>
<evidence type="ECO:0000313" key="9">
    <source>
        <dbReference type="Proteomes" id="UP001165648"/>
    </source>
</evidence>
<evidence type="ECO:0000256" key="4">
    <source>
        <dbReference type="ARBA" id="ARBA00022989"/>
    </source>
</evidence>
<feature type="region of interest" description="Disordered" evidence="6">
    <location>
        <begin position="361"/>
        <end position="405"/>
    </location>
</feature>
<dbReference type="RefSeq" id="WP_099026037.1">
    <property type="nucleotide sequence ID" value="NZ_JANIDW010000001.1"/>
</dbReference>
<organism evidence="8 9">
    <name type="scientific">Bombella saccharophila</name>
    <dbReference type="NCBI Taxonomy" id="2967338"/>
    <lineage>
        <taxon>Bacteria</taxon>
        <taxon>Pseudomonadati</taxon>
        <taxon>Pseudomonadota</taxon>
        <taxon>Alphaproteobacteria</taxon>
        <taxon>Acetobacterales</taxon>
        <taxon>Acetobacteraceae</taxon>
        <taxon>Bombella</taxon>
    </lineage>
</organism>
<keyword evidence="4 7" id="KW-1133">Transmembrane helix</keyword>
<accession>A0ABT3W4L9</accession>
<dbReference type="EMBL" id="JANIDW010000001">
    <property type="protein sequence ID" value="MCX5613977.1"/>
    <property type="molecule type" value="Genomic_DNA"/>
</dbReference>
<feature type="transmembrane region" description="Helical" evidence="7">
    <location>
        <begin position="262"/>
        <end position="282"/>
    </location>
</feature>
<gene>
    <name evidence="8" type="ORF">NQF64_01750</name>
</gene>
<comment type="similarity">
    <text evidence="2">Belongs to the autoinducer-2 exporter (AI-2E) (TC 2.A.86) family.</text>
</comment>